<dbReference type="EMBL" id="KQ242400">
    <property type="protein sequence ID" value="KNC78899.1"/>
    <property type="molecule type" value="Genomic_DNA"/>
</dbReference>
<gene>
    <name evidence="2" type="ORF">SARC_08684</name>
</gene>
<evidence type="ECO:0000313" key="2">
    <source>
        <dbReference type="EMBL" id="KNC78899.1"/>
    </source>
</evidence>
<protein>
    <submittedName>
        <fullName evidence="2">Uncharacterized protein</fullName>
    </submittedName>
</protein>
<dbReference type="AlphaFoldDB" id="A0A0L0FQC0"/>
<evidence type="ECO:0000256" key="1">
    <source>
        <dbReference type="SAM" id="MobiDB-lite"/>
    </source>
</evidence>
<proteinExistence type="predicted"/>
<dbReference type="RefSeq" id="XP_014152801.1">
    <property type="nucleotide sequence ID" value="XM_014297326.1"/>
</dbReference>
<accession>A0A0L0FQC0</accession>
<name>A0A0L0FQC0_9EUKA</name>
<sequence length="98" mass="10986">MKRAFAQNMARIFTNNPQYIHTVVDISRCQRQHVQASLVVKKRVRAQMRNNKGANPSLCPKKALNQAKQAGEQAKKDVQVARPSTTSGKVEDTEGDEH</sequence>
<dbReference type="Proteomes" id="UP000054560">
    <property type="component" value="Unassembled WGS sequence"/>
</dbReference>
<feature type="region of interest" description="Disordered" evidence="1">
    <location>
        <begin position="49"/>
        <end position="98"/>
    </location>
</feature>
<keyword evidence="3" id="KW-1185">Reference proteome</keyword>
<organism evidence="2 3">
    <name type="scientific">Sphaeroforma arctica JP610</name>
    <dbReference type="NCBI Taxonomy" id="667725"/>
    <lineage>
        <taxon>Eukaryota</taxon>
        <taxon>Ichthyosporea</taxon>
        <taxon>Ichthyophonida</taxon>
        <taxon>Sphaeroforma</taxon>
    </lineage>
</organism>
<dbReference type="GeneID" id="25909188"/>
<evidence type="ECO:0000313" key="3">
    <source>
        <dbReference type="Proteomes" id="UP000054560"/>
    </source>
</evidence>
<reference evidence="2 3" key="1">
    <citation type="submission" date="2011-02" db="EMBL/GenBank/DDBJ databases">
        <title>The Genome Sequence of Sphaeroforma arctica JP610.</title>
        <authorList>
            <consortium name="The Broad Institute Genome Sequencing Platform"/>
            <person name="Russ C."/>
            <person name="Cuomo C."/>
            <person name="Young S.K."/>
            <person name="Zeng Q."/>
            <person name="Gargeya S."/>
            <person name="Alvarado L."/>
            <person name="Berlin A."/>
            <person name="Chapman S.B."/>
            <person name="Chen Z."/>
            <person name="Freedman E."/>
            <person name="Gellesch M."/>
            <person name="Goldberg J."/>
            <person name="Griggs A."/>
            <person name="Gujja S."/>
            <person name="Heilman E."/>
            <person name="Heiman D."/>
            <person name="Howarth C."/>
            <person name="Mehta T."/>
            <person name="Neiman D."/>
            <person name="Pearson M."/>
            <person name="Roberts A."/>
            <person name="Saif S."/>
            <person name="Shea T."/>
            <person name="Shenoy N."/>
            <person name="Sisk P."/>
            <person name="Stolte C."/>
            <person name="Sykes S."/>
            <person name="White J."/>
            <person name="Yandava C."/>
            <person name="Burger G."/>
            <person name="Gray M.W."/>
            <person name="Holland P.W.H."/>
            <person name="King N."/>
            <person name="Lang F.B.F."/>
            <person name="Roger A.J."/>
            <person name="Ruiz-Trillo I."/>
            <person name="Haas B."/>
            <person name="Nusbaum C."/>
            <person name="Birren B."/>
        </authorList>
    </citation>
    <scope>NUCLEOTIDE SEQUENCE [LARGE SCALE GENOMIC DNA]</scope>
    <source>
        <strain evidence="2 3">JP610</strain>
    </source>
</reference>